<comment type="caution">
    <text evidence="7">The sequence shown here is derived from an EMBL/GenBank/DDBJ whole genome shotgun (WGS) entry which is preliminary data.</text>
</comment>
<dbReference type="SUPFAM" id="SSF49599">
    <property type="entry name" value="TRAF domain-like"/>
    <property type="match status" value="1"/>
</dbReference>
<dbReference type="InterPro" id="IPR013083">
    <property type="entry name" value="Znf_RING/FYVE/PHD"/>
</dbReference>
<feature type="zinc finger region" description="TRAF-type" evidence="4">
    <location>
        <begin position="81"/>
        <end position="128"/>
    </location>
</feature>
<evidence type="ECO:0000313" key="8">
    <source>
        <dbReference type="Proteomes" id="UP001342314"/>
    </source>
</evidence>
<dbReference type="EMBL" id="BQKY01000002">
    <property type="protein sequence ID" value="GJN87761.1"/>
    <property type="molecule type" value="Genomic_DNA"/>
</dbReference>
<evidence type="ECO:0000256" key="2">
    <source>
        <dbReference type="ARBA" id="ARBA00022771"/>
    </source>
</evidence>
<evidence type="ECO:0000256" key="4">
    <source>
        <dbReference type="PROSITE-ProRule" id="PRU00207"/>
    </source>
</evidence>
<dbReference type="GO" id="GO:0008270">
    <property type="term" value="F:zinc ion binding"/>
    <property type="evidence" value="ECO:0007669"/>
    <property type="project" value="UniProtKB-KW"/>
</dbReference>
<feature type="region of interest" description="Disordered" evidence="5">
    <location>
        <begin position="199"/>
        <end position="230"/>
    </location>
</feature>
<evidence type="ECO:0000313" key="7">
    <source>
        <dbReference type="EMBL" id="GJN87761.1"/>
    </source>
</evidence>
<dbReference type="Proteomes" id="UP001342314">
    <property type="component" value="Unassembled WGS sequence"/>
</dbReference>
<protein>
    <recommendedName>
        <fullName evidence="6">TRAF-type domain-containing protein</fullName>
    </recommendedName>
</protein>
<evidence type="ECO:0000259" key="6">
    <source>
        <dbReference type="PROSITE" id="PS50145"/>
    </source>
</evidence>
<gene>
    <name evidence="7" type="ORF">Rhopal_000716-T1</name>
</gene>
<evidence type="ECO:0000256" key="5">
    <source>
        <dbReference type="SAM" id="MobiDB-lite"/>
    </source>
</evidence>
<accession>A0AAV5GDS7</accession>
<feature type="domain" description="TRAF-type" evidence="6">
    <location>
        <begin position="81"/>
        <end position="128"/>
    </location>
</feature>
<keyword evidence="1 4" id="KW-0479">Metal-binding</keyword>
<evidence type="ECO:0000256" key="1">
    <source>
        <dbReference type="ARBA" id="ARBA00022723"/>
    </source>
</evidence>
<keyword evidence="3 4" id="KW-0862">Zinc</keyword>
<evidence type="ECO:0000256" key="3">
    <source>
        <dbReference type="ARBA" id="ARBA00022833"/>
    </source>
</evidence>
<reference evidence="7 8" key="1">
    <citation type="submission" date="2021-12" db="EMBL/GenBank/DDBJ databases">
        <title>High titer production of polyol ester of fatty acids by Rhodotorula paludigena BS15 towards product separation-free biomass refinery.</title>
        <authorList>
            <person name="Mano J."/>
            <person name="Ono H."/>
            <person name="Tanaka T."/>
            <person name="Naito K."/>
            <person name="Sushida H."/>
            <person name="Ike M."/>
            <person name="Tokuyasu K."/>
            <person name="Kitaoka M."/>
        </authorList>
    </citation>
    <scope>NUCLEOTIDE SEQUENCE [LARGE SCALE GENOMIC DNA]</scope>
    <source>
        <strain evidence="7 8">BS15</strain>
    </source>
</reference>
<keyword evidence="2 4" id="KW-0863">Zinc-finger</keyword>
<name>A0AAV5GDS7_9BASI</name>
<proteinExistence type="predicted"/>
<dbReference type="PROSITE" id="PS50145">
    <property type="entry name" value="ZF_TRAF"/>
    <property type="match status" value="1"/>
</dbReference>
<keyword evidence="8" id="KW-1185">Reference proteome</keyword>
<organism evidence="7 8">
    <name type="scientific">Rhodotorula paludigena</name>
    <dbReference type="NCBI Taxonomy" id="86838"/>
    <lineage>
        <taxon>Eukaryota</taxon>
        <taxon>Fungi</taxon>
        <taxon>Dikarya</taxon>
        <taxon>Basidiomycota</taxon>
        <taxon>Pucciniomycotina</taxon>
        <taxon>Microbotryomycetes</taxon>
        <taxon>Sporidiobolales</taxon>
        <taxon>Sporidiobolaceae</taxon>
        <taxon>Rhodotorula</taxon>
    </lineage>
</organism>
<sequence length="257" mass="27830">MGKDLELFVTALPAWLHCPICLEAAYPPLLVCAEQHIVCHSRAMAARVEVSPLVKRAFEEYSVKCRHRGCTWVGAISEESTHSNVTCMHRLVSCTQCNVHVAVSKTEEHIATECVETEIACPRGGANCGGMQKGLHRRGKSAEHDETCAEFECRVPDCKTRTTLANRTEHEAGCVRLRNEKAALAKEVGALRAQVAQLSTGRPAVSDGTPASRVDAGTSGSSAKRPKTNDDALLSHLSMRAAARTSAFGFKHSYHGH</sequence>
<dbReference type="InterPro" id="IPR001293">
    <property type="entry name" value="Znf_TRAF"/>
</dbReference>
<dbReference type="AlphaFoldDB" id="A0AAV5GDS7"/>
<dbReference type="Gene3D" id="3.30.40.10">
    <property type="entry name" value="Zinc/RING finger domain, C3HC4 (zinc finger)"/>
    <property type="match status" value="1"/>
</dbReference>